<dbReference type="Proteomes" id="UP001469553">
    <property type="component" value="Unassembled WGS sequence"/>
</dbReference>
<organism evidence="1 2">
    <name type="scientific">Ameca splendens</name>
    <dbReference type="NCBI Taxonomy" id="208324"/>
    <lineage>
        <taxon>Eukaryota</taxon>
        <taxon>Metazoa</taxon>
        <taxon>Chordata</taxon>
        <taxon>Craniata</taxon>
        <taxon>Vertebrata</taxon>
        <taxon>Euteleostomi</taxon>
        <taxon>Actinopterygii</taxon>
        <taxon>Neopterygii</taxon>
        <taxon>Teleostei</taxon>
        <taxon>Neoteleostei</taxon>
        <taxon>Acanthomorphata</taxon>
        <taxon>Ovalentaria</taxon>
        <taxon>Atherinomorphae</taxon>
        <taxon>Cyprinodontiformes</taxon>
        <taxon>Goodeidae</taxon>
        <taxon>Ameca</taxon>
    </lineage>
</organism>
<feature type="non-terminal residue" evidence="1">
    <location>
        <position position="1"/>
    </location>
</feature>
<accession>A0ABV0XI63</accession>
<comment type="caution">
    <text evidence="1">The sequence shown here is derived from an EMBL/GenBank/DDBJ whole genome shotgun (WGS) entry which is preliminary data.</text>
</comment>
<evidence type="ECO:0000313" key="2">
    <source>
        <dbReference type="Proteomes" id="UP001469553"/>
    </source>
</evidence>
<dbReference type="EMBL" id="JAHRIP010002911">
    <property type="protein sequence ID" value="MEQ2281158.1"/>
    <property type="molecule type" value="Genomic_DNA"/>
</dbReference>
<protein>
    <submittedName>
        <fullName evidence="1">Uncharacterized protein</fullName>
    </submittedName>
</protein>
<name>A0ABV0XI63_9TELE</name>
<gene>
    <name evidence="1" type="ORF">AMECASPLE_027472</name>
</gene>
<keyword evidence="2" id="KW-1185">Reference proteome</keyword>
<evidence type="ECO:0000313" key="1">
    <source>
        <dbReference type="EMBL" id="MEQ2281158.1"/>
    </source>
</evidence>
<proteinExistence type="predicted"/>
<reference evidence="1 2" key="1">
    <citation type="submission" date="2021-06" db="EMBL/GenBank/DDBJ databases">
        <authorList>
            <person name="Palmer J.M."/>
        </authorList>
    </citation>
    <scope>NUCLEOTIDE SEQUENCE [LARGE SCALE GENOMIC DNA]</scope>
    <source>
        <strain evidence="1 2">AS_MEX2019</strain>
        <tissue evidence="1">Muscle</tissue>
    </source>
</reference>
<sequence>EPYTGTRAVSGCLITSTAGARSKLDYQKRQFLYECGPERALCWRKYGLWFILFPYFDTICLVVVKNHPAMLNGVLTKIQNERLTFTASTFHDSSVRLPAFQSASCPSDSPSNHLPILCF</sequence>